<evidence type="ECO:0000256" key="1">
    <source>
        <dbReference type="SAM" id="SignalP"/>
    </source>
</evidence>
<dbReference type="AlphaFoldDB" id="A0AAW7X874"/>
<organism evidence="2 3">
    <name type="scientific">Saccharophagus degradans</name>
    <dbReference type="NCBI Taxonomy" id="86304"/>
    <lineage>
        <taxon>Bacteria</taxon>
        <taxon>Pseudomonadati</taxon>
        <taxon>Pseudomonadota</taxon>
        <taxon>Gammaproteobacteria</taxon>
        <taxon>Cellvibrionales</taxon>
        <taxon>Cellvibrionaceae</taxon>
        <taxon>Saccharophagus</taxon>
    </lineage>
</organism>
<comment type="caution">
    <text evidence="2">The sequence shown here is derived from an EMBL/GenBank/DDBJ whole genome shotgun (WGS) entry which is preliminary data.</text>
</comment>
<feature type="chain" id="PRO_5043891476" description="TonB-dependent receptor" evidence="1">
    <location>
        <begin position="26"/>
        <end position="243"/>
    </location>
</feature>
<proteinExistence type="predicted"/>
<dbReference type="RefSeq" id="WP_303493344.1">
    <property type="nucleotide sequence ID" value="NZ_JAUOPB010000011.1"/>
</dbReference>
<feature type="signal peptide" evidence="1">
    <location>
        <begin position="1"/>
        <end position="25"/>
    </location>
</feature>
<evidence type="ECO:0008006" key="4">
    <source>
        <dbReference type="Google" id="ProtNLM"/>
    </source>
</evidence>
<dbReference type="Proteomes" id="UP001169760">
    <property type="component" value="Unassembled WGS sequence"/>
</dbReference>
<accession>A0AAW7X874</accession>
<gene>
    <name evidence="2" type="ORF">Q4521_14950</name>
</gene>
<keyword evidence="1" id="KW-0732">Signal</keyword>
<protein>
    <recommendedName>
        <fullName evidence="4">TonB-dependent receptor</fullName>
    </recommendedName>
</protein>
<reference evidence="2" key="1">
    <citation type="submission" date="2023-07" db="EMBL/GenBank/DDBJ databases">
        <title>Genome content predicts the carbon catabolic preferences of heterotrophic bacteria.</title>
        <authorList>
            <person name="Gralka M."/>
        </authorList>
    </citation>
    <scope>NUCLEOTIDE SEQUENCE</scope>
    <source>
        <strain evidence="2">I3M17_2</strain>
    </source>
</reference>
<sequence length="243" mass="26926">MKNTICCVILSVLSFFVGSVAVAQAVEEVIVTGMRASGDELPGVVFRRQADFLLLEVTVLNDSRNEEIREKEILKTLKNALSIAKAQKDIELSIVKNGFVLPLVSVDSSVEIVSGDRPDTSQVKIRAKTNISKNLESPEKLLAKLTAFTESVPVEGRTELIAYDEPDVSVVNPHQYRNNIIELVAKDVNTTTSALGKDYRVIMQGLDQPVQWVRVGPVQLAMYIPYSYHIIPSNINSFFSPDY</sequence>
<evidence type="ECO:0000313" key="3">
    <source>
        <dbReference type="Proteomes" id="UP001169760"/>
    </source>
</evidence>
<evidence type="ECO:0000313" key="2">
    <source>
        <dbReference type="EMBL" id="MDO6423779.1"/>
    </source>
</evidence>
<dbReference type="EMBL" id="JAUOPB010000011">
    <property type="protein sequence ID" value="MDO6423779.1"/>
    <property type="molecule type" value="Genomic_DNA"/>
</dbReference>
<name>A0AAW7X874_9GAMM</name>